<accession>A0AC61RC98</accession>
<keyword evidence="2" id="KW-1185">Reference proteome</keyword>
<evidence type="ECO:0000313" key="2">
    <source>
        <dbReference type="Proteomes" id="UP000306319"/>
    </source>
</evidence>
<organism evidence="1 2">
    <name type="scientific">Lepagella muris</name>
    <dbReference type="NCBI Taxonomy" id="3032870"/>
    <lineage>
        <taxon>Bacteria</taxon>
        <taxon>Pseudomonadati</taxon>
        <taxon>Bacteroidota</taxon>
        <taxon>Bacteroidia</taxon>
        <taxon>Bacteroidales</taxon>
        <taxon>Muribaculaceae</taxon>
        <taxon>Lepagella</taxon>
    </lineage>
</organism>
<gene>
    <name evidence="1" type="ORF">E5331_16815</name>
</gene>
<keyword evidence="1" id="KW-0648">Protein biosynthesis</keyword>
<dbReference type="EMBL" id="SRYB01000033">
    <property type="protein sequence ID" value="TGY76968.1"/>
    <property type="molecule type" value="Genomic_DNA"/>
</dbReference>
<sequence>MAVSIEDIKKLRHMTGAGMMDCKNALAETGGDIEAAIEIIRKKGQAVAAKREDREAAEGCVLSATKPGFAAIVALKCETDFVAKNESFRNLTKAILDAAVAAGAKSLDEVKALDLNGRTVEENITDEIGKTGEKMELGAYEYVEAPTVAAYDHLGNKLATIVGLSVEGIDPAIGKEISMQVAAMNPVAVDRTCVPQNVIDGELKVAIEKTKEEQVKKAVEAAIRKAGYNPNHFDSEAHIESNLAKGWFTQEDADKVRQIMKETAEAKAANLPEQMIQNIANGRLNKFFKENCLMEQEYHRDAKMTVAQYLDSEVKGLVVVDFKRVNLNQD</sequence>
<name>A0AC61RC98_9BACT</name>
<proteinExistence type="predicted"/>
<reference evidence="1" key="1">
    <citation type="submission" date="2019-04" db="EMBL/GenBank/DDBJ databases">
        <title>Microbes associate with the intestines of laboratory mice.</title>
        <authorList>
            <person name="Navarre W."/>
            <person name="Wong E."/>
            <person name="Huang K."/>
            <person name="Tropini C."/>
            <person name="Ng K."/>
            <person name="Yu B."/>
        </authorList>
    </citation>
    <scope>NUCLEOTIDE SEQUENCE</scope>
    <source>
        <strain evidence="1">NM04_E33</strain>
    </source>
</reference>
<keyword evidence="1" id="KW-0251">Elongation factor</keyword>
<comment type="caution">
    <text evidence="1">The sequence shown here is derived from an EMBL/GenBank/DDBJ whole genome shotgun (WGS) entry which is preliminary data.</text>
</comment>
<protein>
    <submittedName>
        <fullName evidence="1">Elongation factor Ts</fullName>
    </submittedName>
</protein>
<evidence type="ECO:0000313" key="1">
    <source>
        <dbReference type="EMBL" id="TGY76968.1"/>
    </source>
</evidence>
<dbReference type="Proteomes" id="UP000306319">
    <property type="component" value="Unassembled WGS sequence"/>
</dbReference>